<dbReference type="EMBL" id="JACHFQ010000002">
    <property type="protein sequence ID" value="MBB5225403.1"/>
    <property type="molecule type" value="Genomic_DNA"/>
</dbReference>
<dbReference type="SMART" id="SM00267">
    <property type="entry name" value="GGDEF"/>
    <property type="match status" value="1"/>
</dbReference>
<comment type="caution">
    <text evidence="2">The sequence shown here is derived from an EMBL/GenBank/DDBJ whole genome shotgun (WGS) entry which is preliminary data.</text>
</comment>
<dbReference type="Gene3D" id="3.30.70.270">
    <property type="match status" value="1"/>
</dbReference>
<proteinExistence type="predicted"/>
<dbReference type="Gene3D" id="3.30.450.40">
    <property type="match status" value="1"/>
</dbReference>
<dbReference type="InterPro" id="IPR052155">
    <property type="entry name" value="Biofilm_reg_signaling"/>
</dbReference>
<dbReference type="Proteomes" id="UP000518887">
    <property type="component" value="Unassembled WGS sequence"/>
</dbReference>
<gene>
    <name evidence="2" type="ORF">HNP76_000747</name>
</gene>
<dbReference type="Pfam" id="PF00990">
    <property type="entry name" value="GGDEF"/>
    <property type="match status" value="1"/>
</dbReference>
<dbReference type="InterPro" id="IPR035965">
    <property type="entry name" value="PAS-like_dom_sf"/>
</dbReference>
<dbReference type="AlphaFoldDB" id="A0A7W8G7Q2"/>
<dbReference type="InterPro" id="IPR029016">
    <property type="entry name" value="GAF-like_dom_sf"/>
</dbReference>
<dbReference type="InterPro" id="IPR000160">
    <property type="entry name" value="GGDEF_dom"/>
</dbReference>
<protein>
    <submittedName>
        <fullName evidence="2">Diguanylate cyclase (GGDEF)-like protein/PAS domain S-box-containing protein</fullName>
    </submittedName>
</protein>
<keyword evidence="3" id="KW-1185">Reference proteome</keyword>
<dbReference type="RefSeq" id="WP_184657649.1">
    <property type="nucleotide sequence ID" value="NZ_CP031518.1"/>
</dbReference>
<name>A0A7W8G7Q2_9SPIR</name>
<dbReference type="SUPFAM" id="SSF55785">
    <property type="entry name" value="PYP-like sensor domain (PAS domain)"/>
    <property type="match status" value="1"/>
</dbReference>
<dbReference type="SUPFAM" id="SSF55073">
    <property type="entry name" value="Nucleotide cyclase"/>
    <property type="match status" value="1"/>
</dbReference>
<dbReference type="InterPro" id="IPR000014">
    <property type="entry name" value="PAS"/>
</dbReference>
<feature type="domain" description="GGDEF" evidence="1">
    <location>
        <begin position="179"/>
        <end position="315"/>
    </location>
</feature>
<dbReference type="CDD" id="cd01949">
    <property type="entry name" value="GGDEF"/>
    <property type="match status" value="1"/>
</dbReference>
<dbReference type="Gene3D" id="3.30.450.20">
    <property type="entry name" value="PAS domain"/>
    <property type="match status" value="1"/>
</dbReference>
<dbReference type="PROSITE" id="PS50887">
    <property type="entry name" value="GGDEF"/>
    <property type="match status" value="1"/>
</dbReference>
<dbReference type="InterPro" id="IPR029787">
    <property type="entry name" value="Nucleotide_cyclase"/>
</dbReference>
<dbReference type="PANTHER" id="PTHR44757:SF2">
    <property type="entry name" value="BIOFILM ARCHITECTURE MAINTENANCE PROTEIN MBAA"/>
    <property type="match status" value="1"/>
</dbReference>
<dbReference type="NCBIfam" id="TIGR00254">
    <property type="entry name" value="GGDEF"/>
    <property type="match status" value="1"/>
</dbReference>
<reference evidence="2 3" key="1">
    <citation type="submission" date="2020-08" db="EMBL/GenBank/DDBJ databases">
        <title>Genomic Encyclopedia of Type Strains, Phase IV (KMG-IV): sequencing the most valuable type-strain genomes for metagenomic binning, comparative biology and taxonomic classification.</title>
        <authorList>
            <person name="Goeker M."/>
        </authorList>
    </citation>
    <scope>NUCLEOTIDE SEQUENCE [LARGE SCALE GENOMIC DNA]</scope>
    <source>
        <strain evidence="2 3">DSM 103462</strain>
    </source>
</reference>
<evidence type="ECO:0000259" key="1">
    <source>
        <dbReference type="PROSITE" id="PS50887"/>
    </source>
</evidence>
<dbReference type="PANTHER" id="PTHR44757">
    <property type="entry name" value="DIGUANYLATE CYCLASE DGCP"/>
    <property type="match status" value="1"/>
</dbReference>
<dbReference type="InterPro" id="IPR013656">
    <property type="entry name" value="PAS_4"/>
</dbReference>
<dbReference type="InterPro" id="IPR043128">
    <property type="entry name" value="Rev_trsase/Diguanyl_cyclase"/>
</dbReference>
<organism evidence="2 3">
    <name type="scientific">Treponema ruminis</name>
    <dbReference type="NCBI Taxonomy" id="744515"/>
    <lineage>
        <taxon>Bacteria</taxon>
        <taxon>Pseudomonadati</taxon>
        <taxon>Spirochaetota</taxon>
        <taxon>Spirochaetia</taxon>
        <taxon>Spirochaetales</taxon>
        <taxon>Treponemataceae</taxon>
        <taxon>Treponema</taxon>
    </lineage>
</organism>
<evidence type="ECO:0000313" key="2">
    <source>
        <dbReference type="EMBL" id="MBB5225403.1"/>
    </source>
</evidence>
<dbReference type="NCBIfam" id="TIGR00229">
    <property type="entry name" value="sensory_box"/>
    <property type="match status" value="1"/>
</dbReference>
<dbReference type="Pfam" id="PF08448">
    <property type="entry name" value="PAS_4"/>
    <property type="match status" value="1"/>
</dbReference>
<evidence type="ECO:0000313" key="3">
    <source>
        <dbReference type="Proteomes" id="UP000518887"/>
    </source>
</evidence>
<accession>A0A7W8G7Q2</accession>
<sequence length="471" mass="53443">MTVDLFDSIINTSQDCVFWKDKNRRFLGVNQAFLDYYGFESADVLIGKNDEEMGWHSDPDPYMQDELRVLAGKTTYKVHGKCFIKGEERDIIASKRPLYNGDEIVGLVGSFTDITDVIRGKEKNDGSQVLYTIDKLRKYSFFDKIIDEISLDQILDPLTGILNRSYALKFVRSLIAKKTPFTFSIIDLDNFKFINDTYGHTAGDKVLATVSKSLAEVTDGFALAGRFGGDELLLIDLKNITTKDKINFFERVYGSSNTLRKEIFFENGSAFVTGTSGCASFPEDSDNFSHLFGLIDKMLYLGKNLGRNCYKVYEEEKHKYVEIRKIAKNGIFKNMYKLRTGIESEKGFENKLSKVVPQICEILQVADLYYVDSQGKMHGVLDKNFTGDASDLSNIMEEDLFSQGSLDLIKAHSPKFHKVLSKNGFESVLISRIRKEDKVKGYLVCAVDRSLRIWQENECAVLYYLAGLLAD</sequence>